<accession>A0A095VQH7</accession>
<dbReference type="Pfam" id="PF00364">
    <property type="entry name" value="Biotin_lipoyl"/>
    <property type="match status" value="1"/>
</dbReference>
<comment type="caution">
    <text evidence="11">The sequence shown here is derived from an EMBL/GenBank/DDBJ whole genome shotgun (WGS) entry which is preliminary data.</text>
</comment>
<dbReference type="InterPro" id="IPR000089">
    <property type="entry name" value="Biotin_lipoyl"/>
</dbReference>
<proteinExistence type="inferred from homology"/>
<comment type="subunit">
    <text evidence="3">Forms a 24-polypeptide structural core with octahedral symmetry.</text>
</comment>
<dbReference type="InterPro" id="IPR023213">
    <property type="entry name" value="CAT-like_dom_sf"/>
</dbReference>
<evidence type="ECO:0000259" key="10">
    <source>
        <dbReference type="PROSITE" id="PS51826"/>
    </source>
</evidence>
<evidence type="ECO:0000256" key="7">
    <source>
        <dbReference type="RuleBase" id="RU003423"/>
    </source>
</evidence>
<dbReference type="Pfam" id="PF00198">
    <property type="entry name" value="2-oxoacid_dh"/>
    <property type="match status" value="1"/>
</dbReference>
<dbReference type="SUPFAM" id="SSF51230">
    <property type="entry name" value="Single hybrid motif"/>
    <property type="match status" value="1"/>
</dbReference>
<evidence type="ECO:0000313" key="12">
    <source>
        <dbReference type="Proteomes" id="UP000029640"/>
    </source>
</evidence>
<evidence type="ECO:0000313" key="11">
    <source>
        <dbReference type="EMBL" id="KGE03707.1"/>
    </source>
</evidence>
<protein>
    <recommendedName>
        <fullName evidence="7">Dihydrolipoamide acetyltransferase component of pyruvate dehydrogenase complex</fullName>
        <ecNumber evidence="7">2.3.1.-</ecNumber>
    </recommendedName>
</protein>
<keyword evidence="5 7" id="KW-0450">Lipoyl</keyword>
<dbReference type="PROSITE" id="PS51826">
    <property type="entry name" value="PSBD"/>
    <property type="match status" value="1"/>
</dbReference>
<feature type="region of interest" description="Disordered" evidence="8">
    <location>
        <begin position="103"/>
        <end position="129"/>
    </location>
</feature>
<feature type="domain" description="Peripheral subunit-binding (PSBD)" evidence="10">
    <location>
        <begin position="127"/>
        <end position="164"/>
    </location>
</feature>
<comment type="cofactor">
    <cofactor evidence="1 7">
        <name>(R)-lipoate</name>
        <dbReference type="ChEBI" id="CHEBI:83088"/>
    </cofactor>
</comment>
<sequence length="401" mass="42282">MSDAIRAFTMPKWGMEMDEGTVQEWLVAEGDTVAAGQAIVLVETDKIVNEVEVDRAGVIRRLVAETGENYPVGALLAVVADAAVPEEAIDRFVAGAAPAAAPAATGEAVPDADARPRAGGESVADGAVSPKGRALAERLGLELTSIAGTGRKGRITLQDVEQAAKQRGLLADGADAASFERVQLSGRQRTAARRLAQAKREIPHFYLERTLDVQRLVDFRSQRKAAGDTATLNDYLVRACALALGQVPEVNAQLQGEELWRFRAANIAVAMQLEDGLLTPVVKGADGLSVGEISTVVRDLQQAATANRLRAEDLQGATFTISNLGMHGVDRFSAIVNPPAVAILAVGRLATAVLAVDGRAEVRPVVQVTLSCDHRVVDGVLGARFLAALDNIIQAPDTLDP</sequence>
<evidence type="ECO:0000256" key="4">
    <source>
        <dbReference type="ARBA" id="ARBA00022679"/>
    </source>
</evidence>
<dbReference type="Proteomes" id="UP000029640">
    <property type="component" value="Unassembled WGS sequence"/>
</dbReference>
<dbReference type="Pfam" id="PF02817">
    <property type="entry name" value="E3_binding"/>
    <property type="match status" value="1"/>
</dbReference>
<reference evidence="11 12" key="1">
    <citation type="journal article" date="2014" name="Genome Announc.">
        <title>Genome Sequence of Gammaproteobacterial Pseudohaliea rubra Type Strain DSM 19751, Isolated from Coastal Seawater of the Mediterranean Sea.</title>
        <authorList>
            <person name="Spring S."/>
            <person name="Fiebig A."/>
            <person name="Riedel T."/>
            <person name="Goker M."/>
            <person name="Klenk H.P."/>
        </authorList>
    </citation>
    <scope>NUCLEOTIDE SEQUENCE [LARGE SCALE GENOMIC DNA]</scope>
    <source>
        <strain evidence="11 12">DSM 19751</strain>
    </source>
</reference>
<keyword evidence="12" id="KW-1185">Reference proteome</keyword>
<dbReference type="SUPFAM" id="SSF52777">
    <property type="entry name" value="CoA-dependent acyltransferases"/>
    <property type="match status" value="1"/>
</dbReference>
<dbReference type="PANTHER" id="PTHR43178">
    <property type="entry name" value="DIHYDROLIPOAMIDE ACETYLTRANSFERASE COMPONENT OF PYRUVATE DEHYDROGENASE COMPLEX"/>
    <property type="match status" value="1"/>
</dbReference>
<name>A0A095VQH7_9GAMM</name>
<dbReference type="GO" id="GO:0005737">
    <property type="term" value="C:cytoplasm"/>
    <property type="evidence" value="ECO:0007669"/>
    <property type="project" value="TreeGrafter"/>
</dbReference>
<dbReference type="eggNOG" id="COG0508">
    <property type="taxonomic scope" value="Bacteria"/>
</dbReference>
<dbReference type="STRING" id="1265313.HRUBRA_01701"/>
<dbReference type="OrthoDB" id="9805770at2"/>
<dbReference type="Gene3D" id="3.30.559.10">
    <property type="entry name" value="Chloramphenicol acetyltransferase-like domain"/>
    <property type="match status" value="1"/>
</dbReference>
<dbReference type="InterPro" id="IPR004167">
    <property type="entry name" value="PSBD"/>
</dbReference>
<dbReference type="AlphaFoldDB" id="A0A095VQH7"/>
<keyword evidence="6 7" id="KW-0012">Acyltransferase</keyword>
<dbReference type="PROSITE" id="PS50968">
    <property type="entry name" value="BIOTINYL_LIPOYL"/>
    <property type="match status" value="1"/>
</dbReference>
<dbReference type="InterPro" id="IPR011053">
    <property type="entry name" value="Single_hybrid_motif"/>
</dbReference>
<comment type="similarity">
    <text evidence="2 7">Belongs to the 2-oxoacid dehydrogenase family.</text>
</comment>
<keyword evidence="4 7" id="KW-0808">Transferase</keyword>
<dbReference type="GO" id="GO:0031405">
    <property type="term" value="F:lipoic acid binding"/>
    <property type="evidence" value="ECO:0007669"/>
    <property type="project" value="TreeGrafter"/>
</dbReference>
<evidence type="ECO:0000256" key="3">
    <source>
        <dbReference type="ARBA" id="ARBA00011484"/>
    </source>
</evidence>
<keyword evidence="11" id="KW-0670">Pyruvate</keyword>
<feature type="domain" description="Lipoyl-binding" evidence="9">
    <location>
        <begin position="5"/>
        <end position="80"/>
    </location>
</feature>
<organism evidence="11 12">
    <name type="scientific">Pseudohaliea rubra DSM 19751</name>
    <dbReference type="NCBI Taxonomy" id="1265313"/>
    <lineage>
        <taxon>Bacteria</taxon>
        <taxon>Pseudomonadati</taxon>
        <taxon>Pseudomonadota</taxon>
        <taxon>Gammaproteobacteria</taxon>
        <taxon>Cellvibrionales</taxon>
        <taxon>Halieaceae</taxon>
        <taxon>Pseudohaliea</taxon>
    </lineage>
</organism>
<evidence type="ECO:0000256" key="8">
    <source>
        <dbReference type="SAM" id="MobiDB-lite"/>
    </source>
</evidence>
<dbReference type="InterPro" id="IPR050743">
    <property type="entry name" value="2-oxoacid_DH_E2_comp"/>
</dbReference>
<dbReference type="EMBL" id="AUVB01000051">
    <property type="protein sequence ID" value="KGE03707.1"/>
    <property type="molecule type" value="Genomic_DNA"/>
</dbReference>
<dbReference type="PATRIC" id="fig|1265313.6.peg.1682"/>
<evidence type="ECO:0000256" key="6">
    <source>
        <dbReference type="ARBA" id="ARBA00023315"/>
    </source>
</evidence>
<evidence type="ECO:0000256" key="2">
    <source>
        <dbReference type="ARBA" id="ARBA00007317"/>
    </source>
</evidence>
<dbReference type="HOGENOM" id="CLU_016733_10_2_6"/>
<dbReference type="CDD" id="cd06849">
    <property type="entry name" value="lipoyl_domain"/>
    <property type="match status" value="1"/>
</dbReference>
<gene>
    <name evidence="11" type="ORF">HRUBRA_01701</name>
</gene>
<dbReference type="PANTHER" id="PTHR43178:SF5">
    <property type="entry name" value="LIPOAMIDE ACYLTRANSFERASE COMPONENT OF BRANCHED-CHAIN ALPHA-KETO ACID DEHYDROGENASE COMPLEX, MITOCHONDRIAL"/>
    <property type="match status" value="1"/>
</dbReference>
<dbReference type="InterPro" id="IPR003016">
    <property type="entry name" value="2-oxoA_DH_lipoyl-BS"/>
</dbReference>
<dbReference type="GO" id="GO:0016407">
    <property type="term" value="F:acetyltransferase activity"/>
    <property type="evidence" value="ECO:0007669"/>
    <property type="project" value="TreeGrafter"/>
</dbReference>
<dbReference type="SUPFAM" id="SSF47005">
    <property type="entry name" value="Peripheral subunit-binding domain of 2-oxo acid dehydrogenase complex"/>
    <property type="match status" value="1"/>
</dbReference>
<dbReference type="InterPro" id="IPR036625">
    <property type="entry name" value="E3-bd_dom_sf"/>
</dbReference>
<evidence type="ECO:0000259" key="9">
    <source>
        <dbReference type="PROSITE" id="PS50968"/>
    </source>
</evidence>
<dbReference type="RefSeq" id="WP_035517537.1">
    <property type="nucleotide sequence ID" value="NZ_KN234782.1"/>
</dbReference>
<dbReference type="PROSITE" id="PS00189">
    <property type="entry name" value="LIPOYL"/>
    <property type="match status" value="1"/>
</dbReference>
<dbReference type="InterPro" id="IPR001078">
    <property type="entry name" value="2-oxoacid_DH_actylTfrase"/>
</dbReference>
<evidence type="ECO:0000256" key="1">
    <source>
        <dbReference type="ARBA" id="ARBA00001938"/>
    </source>
</evidence>
<evidence type="ECO:0000256" key="5">
    <source>
        <dbReference type="ARBA" id="ARBA00022823"/>
    </source>
</evidence>
<dbReference type="EC" id="2.3.1.-" evidence="7"/>
<dbReference type="Gene3D" id="4.10.320.10">
    <property type="entry name" value="E3-binding domain"/>
    <property type="match status" value="1"/>
</dbReference>
<dbReference type="Gene3D" id="2.40.50.100">
    <property type="match status" value="1"/>
</dbReference>